<evidence type="ECO:0000259" key="3">
    <source>
        <dbReference type="Pfam" id="PF00534"/>
    </source>
</evidence>
<organism evidence="4 5">
    <name type="scientific">Candidatus Gottesmanbacteria bacterium RBG_16_43_7</name>
    <dbReference type="NCBI Taxonomy" id="1798373"/>
    <lineage>
        <taxon>Bacteria</taxon>
        <taxon>Candidatus Gottesmaniibacteriota</taxon>
    </lineage>
</organism>
<dbReference type="PANTHER" id="PTHR46401">
    <property type="entry name" value="GLYCOSYLTRANSFERASE WBBK-RELATED"/>
    <property type="match status" value="1"/>
</dbReference>
<dbReference type="EMBL" id="MFJC01000004">
    <property type="protein sequence ID" value="OGG10119.1"/>
    <property type="molecule type" value="Genomic_DNA"/>
</dbReference>
<dbReference type="SUPFAM" id="SSF53756">
    <property type="entry name" value="UDP-Glycosyltransferase/glycogen phosphorylase"/>
    <property type="match status" value="1"/>
</dbReference>
<evidence type="ECO:0000313" key="4">
    <source>
        <dbReference type="EMBL" id="OGG10119.1"/>
    </source>
</evidence>
<feature type="domain" description="Glycosyl transferase family 1" evidence="3">
    <location>
        <begin position="213"/>
        <end position="369"/>
    </location>
</feature>
<name>A0A1F5ZC92_9BACT</name>
<dbReference type="Proteomes" id="UP000176854">
    <property type="component" value="Unassembled WGS sequence"/>
</dbReference>
<dbReference type="AlphaFoldDB" id="A0A1F5ZC92"/>
<keyword evidence="1" id="KW-0808">Transferase</keyword>
<dbReference type="CDD" id="cd03801">
    <property type="entry name" value="GT4_PimA-like"/>
    <property type="match status" value="1"/>
</dbReference>
<dbReference type="STRING" id="1798373.A2154_00130"/>
<sequence>MRHKSPRIGIIVDKLNAGGMQKIAIRQTTALQKSGVDAALVVLRYDPLDKNNFRDMLSGVRVIYLDQRLPRILRISFRFPVFQFFSLFHITYALFLPFVVSYGEFDYWVPHGTYTCFTAITIRLLKGIRFSGFIWDPVHYIMMRIYKHEFPPLLFHFLSAAAVIIDRLICSFSEFILVGGSAHNSYFKKIAPQRIIRRIPPPVIMMNGTQTRKDKSILLSTVWKKGKHPKKLIAIVRNLKNVHFVMSGAWICESERKDYTTMVKKTGLSRQITVTGEISDKNLFDLNRRCLAVLQINDDRGFGLPALEAAACGTTFIIPRGQGVCEYFRNGIDGYFVTEGDINRIVDLIRIFIGDPNLAVTMGKSAQQRVMNFFSWRSTATALINLI</sequence>
<protein>
    <recommendedName>
        <fullName evidence="3">Glycosyl transferase family 1 domain-containing protein</fullName>
    </recommendedName>
</protein>
<keyword evidence="2" id="KW-0812">Transmembrane</keyword>
<comment type="caution">
    <text evidence="4">The sequence shown here is derived from an EMBL/GenBank/DDBJ whole genome shotgun (WGS) entry which is preliminary data.</text>
</comment>
<dbReference type="Pfam" id="PF00534">
    <property type="entry name" value="Glycos_transf_1"/>
    <property type="match status" value="1"/>
</dbReference>
<dbReference type="PANTHER" id="PTHR46401:SF2">
    <property type="entry name" value="GLYCOSYLTRANSFERASE WBBK-RELATED"/>
    <property type="match status" value="1"/>
</dbReference>
<dbReference type="Gene3D" id="3.40.50.2000">
    <property type="entry name" value="Glycogen Phosphorylase B"/>
    <property type="match status" value="2"/>
</dbReference>
<evidence type="ECO:0000256" key="2">
    <source>
        <dbReference type="SAM" id="Phobius"/>
    </source>
</evidence>
<keyword evidence="2" id="KW-0472">Membrane</keyword>
<feature type="transmembrane region" description="Helical" evidence="2">
    <location>
        <begin position="81"/>
        <end position="102"/>
    </location>
</feature>
<dbReference type="GO" id="GO:0016757">
    <property type="term" value="F:glycosyltransferase activity"/>
    <property type="evidence" value="ECO:0007669"/>
    <property type="project" value="InterPro"/>
</dbReference>
<evidence type="ECO:0000256" key="1">
    <source>
        <dbReference type="ARBA" id="ARBA00022679"/>
    </source>
</evidence>
<gene>
    <name evidence="4" type="ORF">A2154_00130</name>
</gene>
<reference evidence="4 5" key="1">
    <citation type="journal article" date="2016" name="Nat. Commun.">
        <title>Thousands of microbial genomes shed light on interconnected biogeochemical processes in an aquifer system.</title>
        <authorList>
            <person name="Anantharaman K."/>
            <person name="Brown C.T."/>
            <person name="Hug L.A."/>
            <person name="Sharon I."/>
            <person name="Castelle C.J."/>
            <person name="Probst A.J."/>
            <person name="Thomas B.C."/>
            <person name="Singh A."/>
            <person name="Wilkins M.J."/>
            <person name="Karaoz U."/>
            <person name="Brodie E.L."/>
            <person name="Williams K.H."/>
            <person name="Hubbard S.S."/>
            <person name="Banfield J.F."/>
        </authorList>
    </citation>
    <scope>NUCLEOTIDE SEQUENCE [LARGE SCALE GENOMIC DNA]</scope>
</reference>
<dbReference type="InterPro" id="IPR001296">
    <property type="entry name" value="Glyco_trans_1"/>
</dbReference>
<proteinExistence type="predicted"/>
<evidence type="ECO:0000313" key="5">
    <source>
        <dbReference type="Proteomes" id="UP000176854"/>
    </source>
</evidence>
<keyword evidence="2" id="KW-1133">Transmembrane helix</keyword>
<accession>A0A1F5ZC92</accession>